<comment type="similarity">
    <text evidence="1 7">Belongs to the MICOS complex subunit Mic60 family.</text>
</comment>
<gene>
    <name evidence="11" type="primary">CG6455_0</name>
    <name evidence="10" type="ORF">CM83_76537</name>
    <name evidence="11" type="ORF">g.80918</name>
</gene>
<evidence type="ECO:0000256" key="5">
    <source>
        <dbReference type="ARBA" id="ARBA00023128"/>
    </source>
</evidence>
<evidence type="ECO:0000256" key="6">
    <source>
        <dbReference type="ARBA" id="ARBA00023136"/>
    </source>
</evidence>
<reference evidence="11" key="3">
    <citation type="journal article" date="2016" name="Gigascience">
        <title>De novo construction of an expanded transcriptome assembly for the western tarnished plant bug, Lygus hesperus.</title>
        <authorList>
            <person name="Tassone E.E."/>
            <person name="Geib S.M."/>
            <person name="Hall B."/>
            <person name="Fabrick J.A."/>
            <person name="Brent C.S."/>
            <person name="Hull J.J."/>
        </authorList>
    </citation>
    <scope>NUCLEOTIDE SEQUENCE</scope>
</reference>
<feature type="compositionally biased region" description="Basic and acidic residues" evidence="9">
    <location>
        <begin position="140"/>
        <end position="231"/>
    </location>
</feature>
<dbReference type="GO" id="GO:0042407">
    <property type="term" value="P:cristae formation"/>
    <property type="evidence" value="ECO:0007669"/>
    <property type="project" value="TreeGrafter"/>
</dbReference>
<name>A0A0A9WD67_LYGHE</name>
<evidence type="ECO:0000313" key="11">
    <source>
        <dbReference type="EMBL" id="JAQ04824.1"/>
    </source>
</evidence>
<protein>
    <recommendedName>
        <fullName evidence="7">MICOS complex subunit MIC60</fullName>
    </recommendedName>
    <alternativeName>
        <fullName evidence="7">Mitofilin</fullName>
    </alternativeName>
</protein>
<dbReference type="EMBL" id="GBHO01037212">
    <property type="protein sequence ID" value="JAG06392.1"/>
    <property type="molecule type" value="Transcribed_RNA"/>
</dbReference>
<evidence type="ECO:0000313" key="10">
    <source>
        <dbReference type="EMBL" id="JAG06392.1"/>
    </source>
</evidence>
<evidence type="ECO:0000256" key="4">
    <source>
        <dbReference type="ARBA" id="ARBA00022989"/>
    </source>
</evidence>
<comment type="subcellular location">
    <subcellularLocation>
        <location evidence="7">Mitochondrion inner membrane</location>
        <topology evidence="7">Single-pass membrane protein</topology>
    </subcellularLocation>
</comment>
<dbReference type="GO" id="GO:0061617">
    <property type="term" value="C:MICOS complex"/>
    <property type="evidence" value="ECO:0007669"/>
    <property type="project" value="TreeGrafter"/>
</dbReference>
<dbReference type="PANTHER" id="PTHR15415">
    <property type="entry name" value="MITOFILIN"/>
    <property type="match status" value="1"/>
</dbReference>
<dbReference type="InterPro" id="IPR019133">
    <property type="entry name" value="MIC60"/>
</dbReference>
<dbReference type="EMBL" id="GDHC01013805">
    <property type="protein sequence ID" value="JAQ04824.1"/>
    <property type="molecule type" value="Transcribed_RNA"/>
</dbReference>
<keyword evidence="6 7" id="KW-0472">Membrane</keyword>
<reference evidence="10" key="1">
    <citation type="journal article" date="2014" name="PLoS ONE">
        <title>Transcriptome-Based Identification of ABC Transporters in the Western Tarnished Plant Bug Lygus hesperus.</title>
        <authorList>
            <person name="Hull J.J."/>
            <person name="Chaney K."/>
            <person name="Geib S.M."/>
            <person name="Fabrick J.A."/>
            <person name="Brent C.S."/>
            <person name="Walsh D."/>
            <person name="Lavine L.C."/>
        </authorList>
    </citation>
    <scope>NUCLEOTIDE SEQUENCE</scope>
</reference>
<keyword evidence="4 7" id="KW-1133">Transmembrane helix</keyword>
<evidence type="ECO:0000256" key="1">
    <source>
        <dbReference type="ARBA" id="ARBA00010877"/>
    </source>
</evidence>
<reference evidence="10" key="2">
    <citation type="submission" date="2014-07" db="EMBL/GenBank/DDBJ databases">
        <authorList>
            <person name="Hull J."/>
        </authorList>
    </citation>
    <scope>NUCLEOTIDE SEQUENCE</scope>
</reference>
<comment type="subunit">
    <text evidence="7">Component of the mitochondrial contact site and cristae organizing system (MICOS) complex.</text>
</comment>
<evidence type="ECO:0000256" key="7">
    <source>
        <dbReference type="RuleBase" id="RU363000"/>
    </source>
</evidence>
<dbReference type="AlphaFoldDB" id="A0A0A9WD67"/>
<evidence type="ECO:0000256" key="9">
    <source>
        <dbReference type="SAM" id="MobiDB-lite"/>
    </source>
</evidence>
<dbReference type="PANTHER" id="PTHR15415:SF7">
    <property type="entry name" value="MICOS COMPLEX SUBUNIT MIC60"/>
    <property type="match status" value="1"/>
</dbReference>
<feature type="region of interest" description="Disordered" evidence="9">
    <location>
        <begin position="131"/>
        <end position="232"/>
    </location>
</feature>
<evidence type="ECO:0000256" key="8">
    <source>
        <dbReference type="SAM" id="Coils"/>
    </source>
</evidence>
<sequence length="745" mass="84737">MYRHIISVPVHVVRKPKYLRNYQFVRQIQTTSNHYKEEGREPPKKPCPKTGSGKGFYYTLGAVVLGTGAVVAYAKYDDDFRKWLRGNVPGSDEFITFVTAEETTHVDYIMRGIENMKKNVLSVVTGTLGSIPGFDSEEPANQKKAEGDTKPKKDHLPPCDEDGKPYDPQKAVEKRSKVVEEERRKQVEDAEKAKQEIRERALREEAKRKAKELSTKNKKDKGSDPHDDRVPADLGALQSEVGKHVEDAIKGYKEAICILKAYTDDVNHIVESSVEKQDPKIWPELREKSQKKEEKVKKAIDAVARNEMRLYHLERYLQNLPGTEEEKKKAGEEVKHSMKTLKTVKDEFTREKNMANVTNTYWTMVHQAREHFQDELQTLFPNFSLSDKSMKLAEAEMDLFILYAFQTILFYQKELTKLDTVGQAKLKVALEKSHIGDPDAIECVIEQEVEKEKRKICSDYQKKLLDLKADCEQKAKDAIKSHNMMHTEIMQDALAQKEKDVMKKMKRQLEEQLVNEKEKYREEMAGLLGRLKGMDELMKKRAGQEKKAVQAQLLWSACEGLVSAITCDRDCSTISVRSIAGEVHAVQMAASEDDELVQAVVNSIPQIAISRGIFGEPALKERFINTARVARRVALLPEGGASLPVMLLSYLQSLLVISPVNPVPCHELNNEPINPASLNTFEILQRSKYWIDRGDWYQVLRYMNLLKGAPKVVAQDFLEEVKNFLETKQAADVLISHASASALAM</sequence>
<comment type="function">
    <text evidence="7">Component of the MICOS complex, a large protein complex of the mitochondrial inner membrane that plays crucial roles in the maintenance of crista junctions, inner membrane architecture, and formation of contact sites to the outer membrane.</text>
</comment>
<keyword evidence="5 7" id="KW-0496">Mitochondrion</keyword>
<evidence type="ECO:0000256" key="2">
    <source>
        <dbReference type="ARBA" id="ARBA00022692"/>
    </source>
</evidence>
<dbReference type="Pfam" id="PF09731">
    <property type="entry name" value="Mitofilin"/>
    <property type="match status" value="1"/>
</dbReference>
<organism evidence="10">
    <name type="scientific">Lygus hesperus</name>
    <name type="common">Western plant bug</name>
    <dbReference type="NCBI Taxonomy" id="30085"/>
    <lineage>
        <taxon>Eukaryota</taxon>
        <taxon>Metazoa</taxon>
        <taxon>Ecdysozoa</taxon>
        <taxon>Arthropoda</taxon>
        <taxon>Hexapoda</taxon>
        <taxon>Insecta</taxon>
        <taxon>Pterygota</taxon>
        <taxon>Neoptera</taxon>
        <taxon>Paraneoptera</taxon>
        <taxon>Hemiptera</taxon>
        <taxon>Heteroptera</taxon>
        <taxon>Panheteroptera</taxon>
        <taxon>Cimicomorpha</taxon>
        <taxon>Miridae</taxon>
        <taxon>Mirini</taxon>
        <taxon>Lygus</taxon>
    </lineage>
</organism>
<accession>A0A0A9WD67</accession>
<feature type="coiled-coil region" evidence="8">
    <location>
        <begin position="495"/>
        <end position="530"/>
    </location>
</feature>
<evidence type="ECO:0000256" key="3">
    <source>
        <dbReference type="ARBA" id="ARBA00022792"/>
    </source>
</evidence>
<keyword evidence="2 7" id="KW-0812">Transmembrane</keyword>
<proteinExistence type="inferred from homology"/>
<keyword evidence="3 7" id="KW-0999">Mitochondrion inner membrane</keyword>
<feature type="transmembrane region" description="Helical" evidence="7">
    <location>
        <begin position="55"/>
        <end position="74"/>
    </location>
</feature>
<keyword evidence="8" id="KW-0175">Coiled coil</keyword>